<dbReference type="GO" id="GO:0005858">
    <property type="term" value="C:axonemal dynein complex"/>
    <property type="evidence" value="ECO:0007669"/>
    <property type="project" value="TreeGrafter"/>
</dbReference>
<gene>
    <name evidence="2" type="primary">DNAH9</name>
</gene>
<dbReference type="PANTHER" id="PTHR46532">
    <property type="entry name" value="MALE FERTILITY FACTOR KL5"/>
    <property type="match status" value="1"/>
</dbReference>
<dbReference type="AlphaFoldDB" id="A0AAY4A238"/>
<reference evidence="2" key="2">
    <citation type="submission" date="2025-08" db="UniProtKB">
        <authorList>
            <consortium name="Ensembl"/>
        </authorList>
    </citation>
    <scope>IDENTIFICATION</scope>
</reference>
<name>A0AAY4A238_9TELE</name>
<dbReference type="GO" id="GO:0051959">
    <property type="term" value="F:dynein light intermediate chain binding"/>
    <property type="evidence" value="ECO:0007669"/>
    <property type="project" value="InterPro"/>
</dbReference>
<dbReference type="Ensembl" id="ENSDCDT00010002032.1">
    <property type="protein sequence ID" value="ENSDCDP00010001955.1"/>
    <property type="gene ID" value="ENSDCDG00010000971.1"/>
</dbReference>
<evidence type="ECO:0000313" key="3">
    <source>
        <dbReference type="Proteomes" id="UP000694580"/>
    </source>
</evidence>
<dbReference type="Proteomes" id="UP000694580">
    <property type="component" value="Chromosome 2"/>
</dbReference>
<dbReference type="GO" id="GO:0007018">
    <property type="term" value="P:microtubule-based movement"/>
    <property type="evidence" value="ECO:0007669"/>
    <property type="project" value="InterPro"/>
</dbReference>
<organism evidence="2 3">
    <name type="scientific">Denticeps clupeoides</name>
    <name type="common">denticle herring</name>
    <dbReference type="NCBI Taxonomy" id="299321"/>
    <lineage>
        <taxon>Eukaryota</taxon>
        <taxon>Metazoa</taxon>
        <taxon>Chordata</taxon>
        <taxon>Craniata</taxon>
        <taxon>Vertebrata</taxon>
        <taxon>Euteleostomi</taxon>
        <taxon>Actinopterygii</taxon>
        <taxon>Neopterygii</taxon>
        <taxon>Teleostei</taxon>
        <taxon>Clupei</taxon>
        <taxon>Clupeiformes</taxon>
        <taxon>Denticipitoidei</taxon>
        <taxon>Denticipitidae</taxon>
        <taxon>Denticeps</taxon>
    </lineage>
</organism>
<keyword evidence="3" id="KW-1185">Reference proteome</keyword>
<dbReference type="GeneTree" id="ENSGT00940000159717"/>
<dbReference type="InterPro" id="IPR013594">
    <property type="entry name" value="Dynein_heavy_tail"/>
</dbReference>
<evidence type="ECO:0000313" key="2">
    <source>
        <dbReference type="Ensembl" id="ENSDCDP00010001955.1"/>
    </source>
</evidence>
<reference evidence="2" key="3">
    <citation type="submission" date="2025-09" db="UniProtKB">
        <authorList>
            <consortium name="Ensembl"/>
        </authorList>
    </citation>
    <scope>IDENTIFICATION</scope>
</reference>
<reference evidence="2 3" key="1">
    <citation type="submission" date="2020-06" db="EMBL/GenBank/DDBJ databases">
        <authorList>
            <consortium name="Wellcome Sanger Institute Data Sharing"/>
        </authorList>
    </citation>
    <scope>NUCLEOTIDE SEQUENCE [LARGE SCALE GENOMIC DNA]</scope>
</reference>
<accession>A0AAY4A238</accession>
<sequence>MDRTSPLIVCFRMEFIKNYTIHTLNLKDHQWQTCLAMEENQHVVREFLDTPESCTLVILMHPGGQLSVVDRFPSKSGRARMVHFRKRRPVVLTAENLNNEILLGSMTCSPLEHLHGFLEKVMVPALSNPESRRYWPSLISLDMMQHIQSLRASVSVMLRKVEGRTLLPLPSGLERLDKRYIGAVVDVGLINSIESMVVEWSYHIHDLLKKDSCEVFLEGMCPMPQEELSFWENRCSELESISNQFKSSEVVKIAELLEKIESMYFPRFQKMYLDITAEANDISIHLKPLKPTFDELSNAEITEVKDLIAPLMHEVCLLWASSQYYSTAPRFIVLLRATCNLLIQQAIKQLNSQDILRGDTLENLTQVRTALDYLEHIKMVFEEHRGCLSQYQTGDRQVKPWAFPTKMVFAELDRFVQRLQTVEVRLYDRMRLKKMEFSGVKGRTHTQIAQLLHQDFTETFSVFCEKTSDCLDVSNKDFEVDACCFLQKVENAERSLGAVFEQAFNLASGLEQAFKVLEMFGTLLARPMVACKAREKYPILIRMFSAEMDTCLQLFRERMQLEEQPGYAAVSKNMPAVSGGLKWAQQLQERIHISFNNFRFVSDP</sequence>
<dbReference type="PANTHER" id="PTHR46532:SF11">
    <property type="entry name" value="DYNEIN AXONEMAL HEAVY CHAIN 12"/>
    <property type="match status" value="1"/>
</dbReference>
<dbReference type="GO" id="GO:0045505">
    <property type="term" value="F:dynein intermediate chain binding"/>
    <property type="evidence" value="ECO:0007669"/>
    <property type="project" value="InterPro"/>
</dbReference>
<protein>
    <recommendedName>
        <fullName evidence="1">Dynein heavy chain tail domain-containing protein</fullName>
    </recommendedName>
</protein>
<dbReference type="InterPro" id="IPR026983">
    <property type="entry name" value="DHC"/>
</dbReference>
<dbReference type="Pfam" id="PF08385">
    <property type="entry name" value="DHC_N1"/>
    <property type="match status" value="1"/>
</dbReference>
<feature type="domain" description="Dynein heavy chain tail" evidence="1">
    <location>
        <begin position="190"/>
        <end position="599"/>
    </location>
</feature>
<evidence type="ECO:0000259" key="1">
    <source>
        <dbReference type="Pfam" id="PF08385"/>
    </source>
</evidence>
<proteinExistence type="predicted"/>